<feature type="chain" id="PRO_5023836204" description="TMEM205-like domain-containing protein" evidence="6">
    <location>
        <begin position="21"/>
        <end position="209"/>
    </location>
</feature>
<keyword evidence="3 5" id="KW-1133">Transmembrane helix</keyword>
<proteinExistence type="predicted"/>
<dbReference type="GO" id="GO:0016020">
    <property type="term" value="C:membrane"/>
    <property type="evidence" value="ECO:0007669"/>
    <property type="project" value="UniProtKB-SubCell"/>
</dbReference>
<dbReference type="PANTHER" id="PTHR23241">
    <property type="entry name" value="LATE EMBRYOGENESIS ABUNDANT PLANTS LEA-RELATED"/>
    <property type="match status" value="1"/>
</dbReference>
<feature type="transmembrane region" description="Helical" evidence="5">
    <location>
        <begin position="79"/>
        <end position="101"/>
    </location>
</feature>
<feature type="signal peptide" evidence="6">
    <location>
        <begin position="1"/>
        <end position="20"/>
    </location>
</feature>
<name>A0A5J9TLI1_9POAL</name>
<dbReference type="InterPro" id="IPR025423">
    <property type="entry name" value="TMEM205-like"/>
</dbReference>
<keyword evidence="4 5" id="KW-0472">Membrane</keyword>
<dbReference type="Gramene" id="TVU12259">
    <property type="protein sequence ID" value="TVU12259"/>
    <property type="gene ID" value="EJB05_45894"/>
</dbReference>
<feature type="domain" description="TMEM205-like" evidence="7">
    <location>
        <begin position="43"/>
        <end position="144"/>
    </location>
</feature>
<comment type="caution">
    <text evidence="8">The sequence shown here is derived from an EMBL/GenBank/DDBJ whole genome shotgun (WGS) entry which is preliminary data.</text>
</comment>
<dbReference type="InterPro" id="IPR053009">
    <property type="entry name" value="Xanthocillin_Biosynth-Assoc"/>
</dbReference>
<reference evidence="8 9" key="1">
    <citation type="journal article" date="2019" name="Sci. Rep.">
        <title>A high-quality genome of Eragrostis curvula grass provides insights into Poaceae evolution and supports new strategies to enhance forage quality.</title>
        <authorList>
            <person name="Carballo J."/>
            <person name="Santos B.A.C.M."/>
            <person name="Zappacosta D."/>
            <person name="Garbus I."/>
            <person name="Selva J.P."/>
            <person name="Gallo C.A."/>
            <person name="Diaz A."/>
            <person name="Albertini E."/>
            <person name="Caccamo M."/>
            <person name="Echenique V."/>
        </authorList>
    </citation>
    <scope>NUCLEOTIDE SEQUENCE [LARGE SCALE GENOMIC DNA]</scope>
    <source>
        <strain evidence="9">cv. Victoria</strain>
        <tissue evidence="8">Leaf</tissue>
    </source>
</reference>
<keyword evidence="9" id="KW-1185">Reference proteome</keyword>
<evidence type="ECO:0000256" key="6">
    <source>
        <dbReference type="SAM" id="SignalP"/>
    </source>
</evidence>
<dbReference type="OrthoDB" id="1641132at2759"/>
<evidence type="ECO:0000256" key="2">
    <source>
        <dbReference type="ARBA" id="ARBA00022692"/>
    </source>
</evidence>
<evidence type="ECO:0000256" key="1">
    <source>
        <dbReference type="ARBA" id="ARBA00004370"/>
    </source>
</evidence>
<evidence type="ECO:0000313" key="9">
    <source>
        <dbReference type="Proteomes" id="UP000324897"/>
    </source>
</evidence>
<accession>A0A5J9TLI1</accession>
<feature type="transmembrane region" description="Helical" evidence="5">
    <location>
        <begin position="183"/>
        <end position="204"/>
    </location>
</feature>
<gene>
    <name evidence="8" type="ORF">EJB05_45894</name>
</gene>
<evidence type="ECO:0000259" key="7">
    <source>
        <dbReference type="Pfam" id="PF13664"/>
    </source>
</evidence>
<dbReference type="Proteomes" id="UP000324897">
    <property type="component" value="Chromosome 3"/>
</dbReference>
<feature type="transmembrane region" description="Helical" evidence="5">
    <location>
        <begin position="46"/>
        <end position="67"/>
    </location>
</feature>
<dbReference type="PANTHER" id="PTHR23241:SF103">
    <property type="entry name" value="OS11G0673100 PROTEIN"/>
    <property type="match status" value="1"/>
</dbReference>
<sequence>MGWAARFLTAVSFLAAGVLFAPDAVLGGRSGGGVAAAKLAHILSLATAWGAGLWVTFIGGKIMFKFLPRHQFGSLQGMVFQAYFMLKSVCSAISVTAFAYLHPWKTALTIERYQLGFLIVALGCDLSNLLVITPMTIKIMMKRQKMEKDLGVGSEVGYSRNAEVAKKSPALAAMNRKFRMIHVLSSLASVMSFGSLAIHSRYLASKLDL</sequence>
<organism evidence="8 9">
    <name type="scientific">Eragrostis curvula</name>
    <name type="common">weeping love grass</name>
    <dbReference type="NCBI Taxonomy" id="38414"/>
    <lineage>
        <taxon>Eukaryota</taxon>
        <taxon>Viridiplantae</taxon>
        <taxon>Streptophyta</taxon>
        <taxon>Embryophyta</taxon>
        <taxon>Tracheophyta</taxon>
        <taxon>Spermatophyta</taxon>
        <taxon>Magnoliopsida</taxon>
        <taxon>Liliopsida</taxon>
        <taxon>Poales</taxon>
        <taxon>Poaceae</taxon>
        <taxon>PACMAD clade</taxon>
        <taxon>Chloridoideae</taxon>
        <taxon>Eragrostideae</taxon>
        <taxon>Eragrostidinae</taxon>
        <taxon>Eragrostis</taxon>
    </lineage>
</organism>
<comment type="subcellular location">
    <subcellularLocation>
        <location evidence="1">Membrane</location>
    </subcellularLocation>
</comment>
<evidence type="ECO:0000256" key="5">
    <source>
        <dbReference type="SAM" id="Phobius"/>
    </source>
</evidence>
<dbReference type="Pfam" id="PF13664">
    <property type="entry name" value="DUF4149"/>
    <property type="match status" value="1"/>
</dbReference>
<evidence type="ECO:0000256" key="4">
    <source>
        <dbReference type="ARBA" id="ARBA00023136"/>
    </source>
</evidence>
<feature type="non-terminal residue" evidence="8">
    <location>
        <position position="1"/>
    </location>
</feature>
<evidence type="ECO:0000313" key="8">
    <source>
        <dbReference type="EMBL" id="TVU12259.1"/>
    </source>
</evidence>
<dbReference type="AlphaFoldDB" id="A0A5J9TLI1"/>
<protein>
    <recommendedName>
        <fullName evidence="7">TMEM205-like domain-containing protein</fullName>
    </recommendedName>
</protein>
<dbReference type="EMBL" id="RWGY01000039">
    <property type="protein sequence ID" value="TVU12259.1"/>
    <property type="molecule type" value="Genomic_DNA"/>
</dbReference>
<feature type="transmembrane region" description="Helical" evidence="5">
    <location>
        <begin position="113"/>
        <end position="137"/>
    </location>
</feature>
<keyword evidence="2 5" id="KW-0812">Transmembrane</keyword>
<evidence type="ECO:0000256" key="3">
    <source>
        <dbReference type="ARBA" id="ARBA00022989"/>
    </source>
</evidence>
<keyword evidence="6" id="KW-0732">Signal</keyword>